<dbReference type="EMBL" id="PGOL01002518">
    <property type="protein sequence ID" value="PKI47317.1"/>
    <property type="molecule type" value="Genomic_DNA"/>
</dbReference>
<keyword evidence="1" id="KW-1133">Transmembrane helix</keyword>
<comment type="caution">
    <text evidence="2">The sequence shown here is derived from an EMBL/GenBank/DDBJ whole genome shotgun (WGS) entry which is preliminary data.</text>
</comment>
<proteinExistence type="predicted"/>
<reference evidence="2 3" key="1">
    <citation type="submission" date="2017-11" db="EMBL/GenBank/DDBJ databases">
        <title>De-novo sequencing of pomegranate (Punica granatum L.) genome.</title>
        <authorList>
            <person name="Akparov Z."/>
            <person name="Amiraslanov A."/>
            <person name="Hajiyeva S."/>
            <person name="Abbasov M."/>
            <person name="Kaur K."/>
            <person name="Hamwieh A."/>
            <person name="Solovyev V."/>
            <person name="Salamov A."/>
            <person name="Braich B."/>
            <person name="Kosarev P."/>
            <person name="Mahmoud A."/>
            <person name="Hajiyev E."/>
            <person name="Babayeva S."/>
            <person name="Izzatullayeva V."/>
            <person name="Mammadov A."/>
            <person name="Mammadov A."/>
            <person name="Sharifova S."/>
            <person name="Ojaghi J."/>
            <person name="Eynullazada K."/>
            <person name="Bayramov B."/>
            <person name="Abdulazimova A."/>
            <person name="Shahmuradov I."/>
        </authorList>
    </citation>
    <scope>NUCLEOTIDE SEQUENCE [LARGE SCALE GENOMIC DNA]</scope>
    <source>
        <strain evidence="3">cv. AG2017</strain>
        <tissue evidence="2">Leaf</tissue>
    </source>
</reference>
<sequence length="119" mass="13169">MSESDDGFGGGGDQIPSLLGFGASWQQDIPLPCRLVLLLAWVWTVVSSIFLGIIRSGPYVEPFLEGRNRGLEIHTSAQSHADPMIRWIRAQSDADPIIGGVWDLPSNNMYTRFRIDPTI</sequence>
<keyword evidence="3" id="KW-1185">Reference proteome</keyword>
<evidence type="ECO:0000313" key="3">
    <source>
        <dbReference type="Proteomes" id="UP000233551"/>
    </source>
</evidence>
<gene>
    <name evidence="2" type="ORF">CRG98_032292</name>
</gene>
<evidence type="ECO:0000313" key="2">
    <source>
        <dbReference type="EMBL" id="PKI47317.1"/>
    </source>
</evidence>
<dbReference type="Proteomes" id="UP000233551">
    <property type="component" value="Unassembled WGS sequence"/>
</dbReference>
<keyword evidence="1" id="KW-0472">Membrane</keyword>
<name>A0A2I0ITH9_PUNGR</name>
<dbReference type="AlphaFoldDB" id="A0A2I0ITH9"/>
<evidence type="ECO:0000256" key="1">
    <source>
        <dbReference type="SAM" id="Phobius"/>
    </source>
</evidence>
<keyword evidence="1" id="KW-0812">Transmembrane</keyword>
<protein>
    <submittedName>
        <fullName evidence="2">Uncharacterized protein</fullName>
    </submittedName>
</protein>
<feature type="transmembrane region" description="Helical" evidence="1">
    <location>
        <begin position="35"/>
        <end position="54"/>
    </location>
</feature>
<organism evidence="2 3">
    <name type="scientific">Punica granatum</name>
    <name type="common">Pomegranate</name>
    <dbReference type="NCBI Taxonomy" id="22663"/>
    <lineage>
        <taxon>Eukaryota</taxon>
        <taxon>Viridiplantae</taxon>
        <taxon>Streptophyta</taxon>
        <taxon>Embryophyta</taxon>
        <taxon>Tracheophyta</taxon>
        <taxon>Spermatophyta</taxon>
        <taxon>Magnoliopsida</taxon>
        <taxon>eudicotyledons</taxon>
        <taxon>Gunneridae</taxon>
        <taxon>Pentapetalae</taxon>
        <taxon>rosids</taxon>
        <taxon>malvids</taxon>
        <taxon>Myrtales</taxon>
        <taxon>Lythraceae</taxon>
        <taxon>Punica</taxon>
    </lineage>
</organism>
<accession>A0A2I0ITH9</accession>